<evidence type="ECO:0000313" key="1">
    <source>
        <dbReference type="EMBL" id="CAA9401221.1"/>
    </source>
</evidence>
<organism evidence="1">
    <name type="scientific">uncultured Microcoleus sp</name>
    <dbReference type="NCBI Taxonomy" id="259945"/>
    <lineage>
        <taxon>Bacteria</taxon>
        <taxon>Bacillati</taxon>
        <taxon>Cyanobacteriota</taxon>
        <taxon>Cyanophyceae</taxon>
        <taxon>Oscillatoriophycideae</taxon>
        <taxon>Oscillatoriales</taxon>
        <taxon>Microcoleaceae</taxon>
        <taxon>Microcoleus</taxon>
        <taxon>environmental samples</taxon>
    </lineage>
</organism>
<dbReference type="AlphaFoldDB" id="A0A6J4NYN1"/>
<sequence>MIGLSDSSIAHDGAHRIKQVIGYPSRAVASAIEEDFTAATDAGLSCIHRCFGDRRRMVEFAQFKQLVSSPATTGKGIKANN</sequence>
<dbReference type="EMBL" id="CADCTZ010001492">
    <property type="protein sequence ID" value="CAA9401221.1"/>
    <property type="molecule type" value="Genomic_DNA"/>
</dbReference>
<gene>
    <name evidence="1" type="ORF">AVDCRST_MAG84-6142</name>
</gene>
<proteinExistence type="predicted"/>
<protein>
    <submittedName>
        <fullName evidence="1">Uncharacterized protein</fullName>
    </submittedName>
</protein>
<reference evidence="1" key="1">
    <citation type="submission" date="2020-02" db="EMBL/GenBank/DDBJ databases">
        <authorList>
            <person name="Meier V. D."/>
        </authorList>
    </citation>
    <scope>NUCLEOTIDE SEQUENCE</scope>
    <source>
        <strain evidence="1">AVDCRST_MAG84</strain>
    </source>
</reference>
<accession>A0A6J4NYN1</accession>
<name>A0A6J4NYN1_9CYAN</name>